<evidence type="ECO:0000313" key="3">
    <source>
        <dbReference type="Proteomes" id="UP001285244"/>
    </source>
</evidence>
<organism evidence="2 3">
    <name type="scientific">Absicoccus intestinalis</name>
    <dbReference type="NCBI Taxonomy" id="2926319"/>
    <lineage>
        <taxon>Bacteria</taxon>
        <taxon>Bacillati</taxon>
        <taxon>Bacillota</taxon>
        <taxon>Erysipelotrichia</taxon>
        <taxon>Erysipelotrichales</taxon>
        <taxon>Erysipelotrichaceae</taxon>
        <taxon>Absicoccus</taxon>
    </lineage>
</organism>
<evidence type="ECO:0000259" key="1">
    <source>
        <dbReference type="Pfam" id="PF14243"/>
    </source>
</evidence>
<protein>
    <submittedName>
        <fullName evidence="2">ATP-grasp domain-containing protein</fullName>
    </submittedName>
</protein>
<gene>
    <name evidence="2" type="ORF">MOZ64_04530</name>
</gene>
<evidence type="ECO:0000313" key="2">
    <source>
        <dbReference type="EMBL" id="MDX8417106.1"/>
    </source>
</evidence>
<name>A0ABU4WKL1_9FIRM</name>
<dbReference type="EMBL" id="JALBUS010000005">
    <property type="protein sequence ID" value="MDX8417106.1"/>
    <property type="molecule type" value="Genomic_DNA"/>
</dbReference>
<dbReference type="RefSeq" id="WP_320325403.1">
    <property type="nucleotide sequence ID" value="NZ_JALBUS010000005.1"/>
</dbReference>
<sequence>MKKMTILFPASYRNHRRIDEDMVEEYQAAIETGLFNTILFNYDRWLINEKLKTTDAIDISDCVLYRGWMLKPEQYQKLYKELDSRGIRLLTNPQAYEKMHLFPNVYPLIQDDTAKIIYFPDGKVDIERIKHHFQRFMVKDSVKSTKGTEFPSFFDSSITQAEFDDKMKIFNKYRGDLLTGGICIKEYLHLKHYGDVTNEFRVFYANGNIISVNQNSNQPGSTNALPMELAEKYRNLPSPFYTIDYAELENGTWKILEAGDGGVSGLPFGLDASTFFQSIYHAFMKG</sequence>
<reference evidence="2 3" key="1">
    <citation type="submission" date="2022-03" db="EMBL/GenBank/DDBJ databases">
        <title>Novel taxa within the pig intestine.</title>
        <authorList>
            <person name="Wylensek D."/>
            <person name="Bishof K."/>
            <person name="Afrizal A."/>
            <person name="Clavel T."/>
        </authorList>
    </citation>
    <scope>NUCLEOTIDE SEQUENCE [LARGE SCALE GENOMIC DNA]</scope>
    <source>
        <strain evidence="2 3">Cla-KB-P134</strain>
    </source>
</reference>
<dbReference type="InterPro" id="IPR025643">
    <property type="entry name" value="R2K_3"/>
</dbReference>
<keyword evidence="3" id="KW-1185">Reference proteome</keyword>
<proteinExistence type="predicted"/>
<comment type="caution">
    <text evidence="2">The sequence shown here is derived from an EMBL/GenBank/DDBJ whole genome shotgun (WGS) entry which is preliminary data.</text>
</comment>
<dbReference type="Proteomes" id="UP001285244">
    <property type="component" value="Unassembled WGS sequence"/>
</dbReference>
<dbReference type="Pfam" id="PF14243">
    <property type="entry name" value="R2K_3"/>
    <property type="match status" value="1"/>
</dbReference>
<feature type="domain" description="ATP-grasp" evidence="1">
    <location>
        <begin position="135"/>
        <end position="279"/>
    </location>
</feature>
<accession>A0ABU4WKL1</accession>